<dbReference type="EMBL" id="LT630003">
    <property type="protein sequence ID" value="SET57824.1"/>
    <property type="molecule type" value="Genomic_DNA"/>
</dbReference>
<dbReference type="Gene3D" id="1.20.120.330">
    <property type="entry name" value="Nucleotidyltransferases domain 2"/>
    <property type="match status" value="1"/>
</dbReference>
<reference evidence="1 2" key="1">
    <citation type="submission" date="2016-10" db="EMBL/GenBank/DDBJ databases">
        <authorList>
            <person name="Varghese N."/>
            <person name="Submissions S."/>
        </authorList>
    </citation>
    <scope>NUCLEOTIDE SEQUENCE [LARGE SCALE GENOMIC DNA]</scope>
    <source>
        <strain evidence="1 2">ATCC 19403</strain>
    </source>
</reference>
<dbReference type="SUPFAM" id="SSF81301">
    <property type="entry name" value="Nucleotidyltransferase"/>
    <property type="match status" value="1"/>
</dbReference>
<dbReference type="Gene3D" id="3.30.460.10">
    <property type="entry name" value="Beta Polymerase, domain 2"/>
    <property type="match status" value="1"/>
</dbReference>
<name>A0ABY1C2R8_9FIRM</name>
<dbReference type="Pfam" id="PF04439">
    <property type="entry name" value="Adenyl_transf"/>
    <property type="match status" value="1"/>
</dbReference>
<evidence type="ECO:0000313" key="1">
    <source>
        <dbReference type="EMBL" id="SET57824.1"/>
    </source>
</evidence>
<gene>
    <name evidence="1" type="ORF">SAMN02745906_0478</name>
</gene>
<dbReference type="InterPro" id="IPR007530">
    <property type="entry name" value="Aminoglycoside_adenylylTfrase"/>
</dbReference>
<accession>A0ABY1C2R8</accession>
<dbReference type="RefSeq" id="WP_054789754.1">
    <property type="nucleotide sequence ID" value="NZ_LT630003.1"/>
</dbReference>
<keyword evidence="2" id="KW-1185">Reference proteome</keyword>
<dbReference type="InterPro" id="IPR043519">
    <property type="entry name" value="NT_sf"/>
</dbReference>
<sequence length="283" mass="32752">MDRFENIINNFVLWGNKSDGLYAAMIIGSWTRNDHPADEFSDLDIVMIVDNPDPFLQSNQWLEQIGCFHISFIENTIGGAKERRILFDDALDVDFVILSKSQLENAVKSGEVDILKSGYRILIDKIDLEHTLSPLSVENSLYTLLSEHEFSNVVNDFWYHAVWSAKKLMRGELWTAKSCVDNYMMCKLLTIIECHAHAFNGLKYNTWHNGRFIEEWAEDWIIQKLSDCYAHYERNDIKNSLLATMDLFRSIAVVIAEKLDYKYPAEADNYSTDWVLKALSAEK</sequence>
<organism evidence="1 2">
    <name type="scientific">Lacrimispora sphenoides JCM 1415</name>
    <dbReference type="NCBI Taxonomy" id="1297793"/>
    <lineage>
        <taxon>Bacteria</taxon>
        <taxon>Bacillati</taxon>
        <taxon>Bacillota</taxon>
        <taxon>Clostridia</taxon>
        <taxon>Lachnospirales</taxon>
        <taxon>Lachnospiraceae</taxon>
        <taxon>Lacrimispora</taxon>
    </lineage>
</organism>
<protein>
    <submittedName>
        <fullName evidence="1">Aminoglycoside 6-adenylyltransferase</fullName>
    </submittedName>
</protein>
<evidence type="ECO:0000313" key="2">
    <source>
        <dbReference type="Proteomes" id="UP000198970"/>
    </source>
</evidence>
<proteinExistence type="predicted"/>
<dbReference type="SUPFAM" id="SSF81631">
    <property type="entry name" value="PAP/OAS1 substrate-binding domain"/>
    <property type="match status" value="1"/>
</dbReference>
<dbReference type="Proteomes" id="UP000198970">
    <property type="component" value="Chromosome I"/>
</dbReference>